<accession>A0A9P4PD76</accession>
<reference evidence="2" key="1">
    <citation type="journal article" date="2020" name="Stud. Mycol.">
        <title>101 Dothideomycetes genomes: a test case for predicting lifestyles and emergence of pathogens.</title>
        <authorList>
            <person name="Haridas S."/>
            <person name="Albert R."/>
            <person name="Binder M."/>
            <person name="Bloem J."/>
            <person name="Labutti K."/>
            <person name="Salamov A."/>
            <person name="Andreopoulos B."/>
            <person name="Baker S."/>
            <person name="Barry K."/>
            <person name="Bills G."/>
            <person name="Bluhm B."/>
            <person name="Cannon C."/>
            <person name="Castanera R."/>
            <person name="Culley D."/>
            <person name="Daum C."/>
            <person name="Ezra D."/>
            <person name="Gonzalez J."/>
            <person name="Henrissat B."/>
            <person name="Kuo A."/>
            <person name="Liang C."/>
            <person name="Lipzen A."/>
            <person name="Lutzoni F."/>
            <person name="Magnuson J."/>
            <person name="Mondo S."/>
            <person name="Nolan M."/>
            <person name="Ohm R."/>
            <person name="Pangilinan J."/>
            <person name="Park H.-J."/>
            <person name="Ramirez L."/>
            <person name="Alfaro M."/>
            <person name="Sun H."/>
            <person name="Tritt A."/>
            <person name="Yoshinaga Y."/>
            <person name="Zwiers L.-H."/>
            <person name="Turgeon B."/>
            <person name="Goodwin S."/>
            <person name="Spatafora J."/>
            <person name="Crous P."/>
            <person name="Grigoriev I."/>
        </authorList>
    </citation>
    <scope>NUCLEOTIDE SEQUENCE</scope>
    <source>
        <strain evidence="2">CBS 690.94</strain>
    </source>
</reference>
<feature type="region of interest" description="Disordered" evidence="1">
    <location>
        <begin position="28"/>
        <end position="48"/>
    </location>
</feature>
<keyword evidence="3" id="KW-1185">Reference proteome</keyword>
<name>A0A9P4PD76_9PLEO</name>
<evidence type="ECO:0000313" key="2">
    <source>
        <dbReference type="EMBL" id="KAF2440816.1"/>
    </source>
</evidence>
<comment type="caution">
    <text evidence="2">The sequence shown here is derived from an EMBL/GenBank/DDBJ whole genome shotgun (WGS) entry which is preliminary data.</text>
</comment>
<protein>
    <submittedName>
        <fullName evidence="2">Uncharacterized protein</fullName>
    </submittedName>
</protein>
<dbReference type="AlphaFoldDB" id="A0A9P4PD76"/>
<proteinExistence type="predicted"/>
<dbReference type="EMBL" id="MU001506">
    <property type="protein sequence ID" value="KAF2440816.1"/>
    <property type="molecule type" value="Genomic_DNA"/>
</dbReference>
<dbReference type="Proteomes" id="UP000799764">
    <property type="component" value="Unassembled WGS sequence"/>
</dbReference>
<feature type="compositionally biased region" description="Low complexity" evidence="1">
    <location>
        <begin position="33"/>
        <end position="47"/>
    </location>
</feature>
<organism evidence="2 3">
    <name type="scientific">Karstenula rhodostoma CBS 690.94</name>
    <dbReference type="NCBI Taxonomy" id="1392251"/>
    <lineage>
        <taxon>Eukaryota</taxon>
        <taxon>Fungi</taxon>
        <taxon>Dikarya</taxon>
        <taxon>Ascomycota</taxon>
        <taxon>Pezizomycotina</taxon>
        <taxon>Dothideomycetes</taxon>
        <taxon>Pleosporomycetidae</taxon>
        <taxon>Pleosporales</taxon>
        <taxon>Massarineae</taxon>
        <taxon>Didymosphaeriaceae</taxon>
        <taxon>Karstenula</taxon>
    </lineage>
</organism>
<gene>
    <name evidence="2" type="ORF">P171DRAFT_434575</name>
</gene>
<evidence type="ECO:0000256" key="1">
    <source>
        <dbReference type="SAM" id="MobiDB-lite"/>
    </source>
</evidence>
<evidence type="ECO:0000313" key="3">
    <source>
        <dbReference type="Proteomes" id="UP000799764"/>
    </source>
</evidence>
<sequence length="109" mass="11411">MDNHSLYSSSLFVTLLAWSNEDIHASSGIGFPSSSTSSYSSSSSSSSAQPSKLLHKLIALVFASYSEILSPLPSSSSAHDILTIVAQSLVSVLFGSPAAISSEIRLRGF</sequence>